<name>A0A5M9JYX5_MONFR</name>
<dbReference type="Gene3D" id="3.30.710.10">
    <property type="entry name" value="Potassium Channel Kv1.1, Chain A"/>
    <property type="match status" value="1"/>
</dbReference>
<organism evidence="2 3">
    <name type="scientific">Monilinia fructicola</name>
    <name type="common">Brown rot fungus</name>
    <name type="synonym">Ciboria fructicola</name>
    <dbReference type="NCBI Taxonomy" id="38448"/>
    <lineage>
        <taxon>Eukaryota</taxon>
        <taxon>Fungi</taxon>
        <taxon>Dikarya</taxon>
        <taxon>Ascomycota</taxon>
        <taxon>Pezizomycotina</taxon>
        <taxon>Leotiomycetes</taxon>
        <taxon>Helotiales</taxon>
        <taxon>Sclerotiniaceae</taxon>
        <taxon>Monilinia</taxon>
    </lineage>
</organism>
<gene>
    <name evidence="2" type="ORF">EYC84_005413</name>
</gene>
<feature type="domain" description="BTB" evidence="1">
    <location>
        <begin position="11"/>
        <end position="80"/>
    </location>
</feature>
<evidence type="ECO:0000313" key="2">
    <source>
        <dbReference type="EMBL" id="KAA8573860.1"/>
    </source>
</evidence>
<dbReference type="SUPFAM" id="SSF54695">
    <property type="entry name" value="POZ domain"/>
    <property type="match status" value="1"/>
</dbReference>
<sequence length="235" mass="26942">MAHLTSDLSDELVQILVSPRLKEYSVHKNLIRSICPFFDNGFDGRFRAGMENKMFLPEDDPDTFGIFVNWMYARHLRHDLRPMQIINVCIFAQKYQCQKLKNDAMDALQDALFVHIDFPVPLNYEEVARIFDDTIDIPNSLQYFAVALLAWEISHGDPSNMKYLERILREVDDSLMSVLKYSRDNEIVSDPRIRGDEFPICAFHDHTGDSQSCASAPTVYETYSSSSSTSDPSSP</sequence>
<dbReference type="InterPro" id="IPR011333">
    <property type="entry name" value="SKP1/BTB/POZ_sf"/>
</dbReference>
<proteinExistence type="predicted"/>
<keyword evidence="3" id="KW-1185">Reference proteome</keyword>
<dbReference type="AlphaFoldDB" id="A0A5M9JYX5"/>
<dbReference type="VEuPathDB" id="FungiDB:MFRU_001g02480"/>
<dbReference type="Proteomes" id="UP000322873">
    <property type="component" value="Unassembled WGS sequence"/>
</dbReference>
<accession>A0A5M9JYX5</accession>
<dbReference type="EMBL" id="VICG01000003">
    <property type="protein sequence ID" value="KAA8573860.1"/>
    <property type="molecule type" value="Genomic_DNA"/>
</dbReference>
<dbReference type="SMART" id="SM00225">
    <property type="entry name" value="BTB"/>
    <property type="match status" value="1"/>
</dbReference>
<evidence type="ECO:0000259" key="1">
    <source>
        <dbReference type="PROSITE" id="PS50097"/>
    </source>
</evidence>
<dbReference type="InterPro" id="IPR000210">
    <property type="entry name" value="BTB/POZ_dom"/>
</dbReference>
<reference evidence="2 3" key="1">
    <citation type="submission" date="2019-06" db="EMBL/GenBank/DDBJ databases">
        <title>Genome Sequence of the Brown Rot Fungal Pathogen Monilinia fructicola.</title>
        <authorList>
            <person name="De Miccolis Angelini R.M."/>
            <person name="Landi L."/>
            <person name="Abate D."/>
            <person name="Pollastro S."/>
            <person name="Romanazzi G."/>
            <person name="Faretra F."/>
        </authorList>
    </citation>
    <scope>NUCLEOTIDE SEQUENCE [LARGE SCALE GENOMIC DNA]</scope>
    <source>
        <strain evidence="2 3">Mfrc123</strain>
    </source>
</reference>
<dbReference type="PROSITE" id="PS50097">
    <property type="entry name" value="BTB"/>
    <property type="match status" value="1"/>
</dbReference>
<comment type="caution">
    <text evidence="2">The sequence shown here is derived from an EMBL/GenBank/DDBJ whole genome shotgun (WGS) entry which is preliminary data.</text>
</comment>
<dbReference type="Pfam" id="PF00651">
    <property type="entry name" value="BTB"/>
    <property type="match status" value="1"/>
</dbReference>
<protein>
    <recommendedName>
        <fullName evidence="1">BTB domain-containing protein</fullName>
    </recommendedName>
</protein>
<dbReference type="CDD" id="cd18186">
    <property type="entry name" value="BTB_POZ_ZBTB_KLHL-like"/>
    <property type="match status" value="1"/>
</dbReference>
<evidence type="ECO:0000313" key="3">
    <source>
        <dbReference type="Proteomes" id="UP000322873"/>
    </source>
</evidence>
<dbReference type="PANTHER" id="PTHR47843">
    <property type="entry name" value="BTB DOMAIN-CONTAINING PROTEIN-RELATED"/>
    <property type="match status" value="1"/>
</dbReference>